<keyword evidence="3" id="KW-1185">Reference proteome</keyword>
<proteinExistence type="predicted"/>
<evidence type="ECO:0000256" key="1">
    <source>
        <dbReference type="SAM" id="MobiDB-lite"/>
    </source>
</evidence>
<feature type="region of interest" description="Disordered" evidence="1">
    <location>
        <begin position="216"/>
        <end position="251"/>
    </location>
</feature>
<feature type="compositionally biased region" description="Basic residues" evidence="1">
    <location>
        <begin position="121"/>
        <end position="130"/>
    </location>
</feature>
<comment type="caution">
    <text evidence="2">The sequence shown here is derived from an EMBL/GenBank/DDBJ whole genome shotgun (WGS) entry which is preliminary data.</text>
</comment>
<reference evidence="2" key="1">
    <citation type="submission" date="2019-06" db="EMBL/GenBank/DDBJ databases">
        <authorList>
            <person name="Zheng W."/>
        </authorList>
    </citation>
    <scope>NUCLEOTIDE SEQUENCE</scope>
    <source>
        <strain evidence="2">QDHG01</strain>
    </source>
</reference>
<dbReference type="EMBL" id="RRYP01017394">
    <property type="protein sequence ID" value="TNV74140.1"/>
    <property type="molecule type" value="Genomic_DNA"/>
</dbReference>
<organism evidence="2 3">
    <name type="scientific">Halteria grandinella</name>
    <dbReference type="NCBI Taxonomy" id="5974"/>
    <lineage>
        <taxon>Eukaryota</taxon>
        <taxon>Sar</taxon>
        <taxon>Alveolata</taxon>
        <taxon>Ciliophora</taxon>
        <taxon>Intramacronucleata</taxon>
        <taxon>Spirotrichea</taxon>
        <taxon>Stichotrichia</taxon>
        <taxon>Sporadotrichida</taxon>
        <taxon>Halteriidae</taxon>
        <taxon>Halteria</taxon>
    </lineage>
</organism>
<name>A0A8J8NGZ0_HALGN</name>
<accession>A0A8J8NGZ0</accession>
<evidence type="ECO:0000313" key="3">
    <source>
        <dbReference type="Proteomes" id="UP000785679"/>
    </source>
</evidence>
<sequence length="447" mass="47413">MPAARAPTTAAAPAVTTPTATADATATAASAAAAPAISDPPSSSLSSPSTVEGAGAGPQLGQRKRDAGGRRRGDAHEIAVGGDPGDVSTGDRLHDLAGAIGLAARGEPRGLRGRVLQPHLPSHRGHGARGQRHEQQHRGNDDGELRGRRTAVIVPATHATVSARRTRSVRMPRTSSLRMITTSSPANATAAILRPRALTDFPAGPTAFRLQFDRRPERSGLAAPKPPAAACRRVHPGPRGPPRSAQEGNMTNSKTLADAIATFRSATTSAVNFHDPDLTNSAITRRRHQAVMQARSELLKALPPQPDAPKVNRATVLAGRAPKSADQVAMIQQEFSIVERLLAAGQPIEQIILNASPTRLDAILAAPSLSLFIMKQVESARCIYLSIRSLLTTSLSRVKVITPKPTREREETFQRQHANQFPLQLCSLLRTSSRHSSRSASTPCTSR</sequence>
<gene>
    <name evidence="2" type="ORF">FGO68_gene10390</name>
</gene>
<dbReference type="AlphaFoldDB" id="A0A8J8NGZ0"/>
<evidence type="ECO:0000313" key="2">
    <source>
        <dbReference type="EMBL" id="TNV74140.1"/>
    </source>
</evidence>
<feature type="compositionally biased region" description="Low complexity" evidence="1">
    <location>
        <begin position="29"/>
        <end position="50"/>
    </location>
</feature>
<feature type="compositionally biased region" description="Basic and acidic residues" evidence="1">
    <location>
        <begin position="131"/>
        <end position="147"/>
    </location>
</feature>
<feature type="region of interest" description="Disordered" evidence="1">
    <location>
        <begin position="29"/>
        <end position="91"/>
    </location>
</feature>
<dbReference type="Proteomes" id="UP000785679">
    <property type="component" value="Unassembled WGS sequence"/>
</dbReference>
<feature type="compositionally biased region" description="Basic and acidic residues" evidence="1">
    <location>
        <begin position="63"/>
        <end position="77"/>
    </location>
</feature>
<feature type="region of interest" description="Disordered" evidence="1">
    <location>
        <begin position="118"/>
        <end position="147"/>
    </location>
</feature>
<protein>
    <submittedName>
        <fullName evidence="2">Uncharacterized protein</fullName>
    </submittedName>
</protein>